<evidence type="ECO:0000256" key="1">
    <source>
        <dbReference type="SAM" id="MobiDB-lite"/>
    </source>
</evidence>
<evidence type="ECO:0000313" key="3">
    <source>
        <dbReference type="EMBL" id="CAF1080582.1"/>
    </source>
</evidence>
<dbReference type="InterPro" id="IPR048362">
    <property type="entry name" value="PARG_helical"/>
</dbReference>
<reference evidence="3" key="1">
    <citation type="submission" date="2021-02" db="EMBL/GenBank/DDBJ databases">
        <authorList>
            <person name="Nowell W R."/>
        </authorList>
    </citation>
    <scope>NUCLEOTIDE SEQUENCE</scope>
    <source>
        <strain evidence="3">Ploen Becks lab</strain>
    </source>
</reference>
<keyword evidence="4" id="KW-1185">Reference proteome</keyword>
<dbReference type="PANTHER" id="PTHR12837">
    <property type="entry name" value="POLY ADP-RIBOSE GLYCOHYDROLASE"/>
    <property type="match status" value="1"/>
</dbReference>
<dbReference type="GO" id="GO:0005737">
    <property type="term" value="C:cytoplasm"/>
    <property type="evidence" value="ECO:0007669"/>
    <property type="project" value="TreeGrafter"/>
</dbReference>
<dbReference type="AlphaFoldDB" id="A0A814MK60"/>
<feature type="region of interest" description="Disordered" evidence="1">
    <location>
        <begin position="1"/>
        <end position="22"/>
    </location>
</feature>
<feature type="non-terminal residue" evidence="3">
    <location>
        <position position="1"/>
    </location>
</feature>
<dbReference type="GO" id="GO:0004649">
    <property type="term" value="F:poly(ADP-ribose) glycohydrolase activity"/>
    <property type="evidence" value="ECO:0007669"/>
    <property type="project" value="InterPro"/>
</dbReference>
<gene>
    <name evidence="3" type="ORF">OXX778_LOCUS20174</name>
</gene>
<organism evidence="3 4">
    <name type="scientific">Brachionus calyciflorus</name>
    <dbReference type="NCBI Taxonomy" id="104777"/>
    <lineage>
        <taxon>Eukaryota</taxon>
        <taxon>Metazoa</taxon>
        <taxon>Spiralia</taxon>
        <taxon>Gnathifera</taxon>
        <taxon>Rotifera</taxon>
        <taxon>Eurotatoria</taxon>
        <taxon>Monogononta</taxon>
        <taxon>Pseudotrocha</taxon>
        <taxon>Ploima</taxon>
        <taxon>Brachionidae</taxon>
        <taxon>Brachionus</taxon>
    </lineage>
</organism>
<dbReference type="GO" id="GO:0009225">
    <property type="term" value="P:nucleotide-sugar metabolic process"/>
    <property type="evidence" value="ECO:0007669"/>
    <property type="project" value="TreeGrafter"/>
</dbReference>
<dbReference type="GO" id="GO:0005975">
    <property type="term" value="P:carbohydrate metabolic process"/>
    <property type="evidence" value="ECO:0007669"/>
    <property type="project" value="InterPro"/>
</dbReference>
<feature type="non-terminal residue" evidence="3">
    <location>
        <position position="284"/>
    </location>
</feature>
<dbReference type="EMBL" id="CAJNOC010006554">
    <property type="protein sequence ID" value="CAF1080582.1"/>
    <property type="molecule type" value="Genomic_DNA"/>
</dbReference>
<dbReference type="PANTHER" id="PTHR12837:SF15">
    <property type="entry name" value="POLY(ADP-RIBOSE) GLYCOHYDROLASE"/>
    <property type="match status" value="1"/>
</dbReference>
<feature type="compositionally biased region" description="Acidic residues" evidence="1">
    <location>
        <begin position="8"/>
        <end position="18"/>
    </location>
</feature>
<comment type="caution">
    <text evidence="3">The sequence shown here is derived from an EMBL/GenBank/DDBJ whole genome shotgun (WGS) entry which is preliminary data.</text>
</comment>
<feature type="domain" description="PARG helical" evidence="2">
    <location>
        <begin position="126"/>
        <end position="239"/>
    </location>
</feature>
<sequence length="284" mass="32469">ENVKEESSDQDTNQEPDSDNGIKENVEYNATAGRSGYLVQLLGQFVVSEDRIRCECNTKFKRRDSHVSMINLPDFNSINSILNELKNSIQHSSTYMINDLQKAIFSCSNGNARNLRNLKTLFECDAELLKNLIPKIIDLALDLPNRIKKNIPFLKQGSTSSISLSDDQCASLLANAFFCTFPNRSYQNNPEKMPFINFDCLYNDTYSLVKVEKLKCILNYFKCITSKKSDTKRIITFSRICNTDEKLNNLEKYLKESKLDLVVPKIYPEGTIEDHKLALQVDFA</sequence>
<proteinExistence type="predicted"/>
<dbReference type="GO" id="GO:0005634">
    <property type="term" value="C:nucleus"/>
    <property type="evidence" value="ECO:0007669"/>
    <property type="project" value="TreeGrafter"/>
</dbReference>
<dbReference type="OrthoDB" id="1937899at2759"/>
<protein>
    <recommendedName>
        <fullName evidence="2">PARG helical domain-containing protein</fullName>
    </recommendedName>
</protein>
<evidence type="ECO:0000259" key="2">
    <source>
        <dbReference type="Pfam" id="PF20811"/>
    </source>
</evidence>
<dbReference type="InterPro" id="IPR007724">
    <property type="entry name" value="Poly_GlycHdrlase"/>
</dbReference>
<name>A0A814MK60_9BILA</name>
<accession>A0A814MK60</accession>
<dbReference type="GO" id="GO:0006282">
    <property type="term" value="P:regulation of DNA repair"/>
    <property type="evidence" value="ECO:0007669"/>
    <property type="project" value="InterPro"/>
</dbReference>
<dbReference type="Pfam" id="PF20811">
    <property type="entry name" value="PARG_cat_N"/>
    <property type="match status" value="1"/>
</dbReference>
<dbReference type="GO" id="GO:1990966">
    <property type="term" value="P:ATP generation from poly-ADP-D-ribose"/>
    <property type="evidence" value="ECO:0007669"/>
    <property type="project" value="TreeGrafter"/>
</dbReference>
<dbReference type="Proteomes" id="UP000663879">
    <property type="component" value="Unassembled WGS sequence"/>
</dbReference>
<evidence type="ECO:0000313" key="4">
    <source>
        <dbReference type="Proteomes" id="UP000663879"/>
    </source>
</evidence>